<reference evidence="4 5" key="1">
    <citation type="submission" date="2020-08" db="EMBL/GenBank/DDBJ databases">
        <title>Aphidius gifuensis genome sequencing and assembly.</title>
        <authorList>
            <person name="Du Z."/>
        </authorList>
    </citation>
    <scope>NUCLEOTIDE SEQUENCE [LARGE SCALE GENOMIC DNA]</scope>
    <source>
        <strain evidence="4">YNYX2018</strain>
        <tissue evidence="4">Adults</tissue>
    </source>
</reference>
<dbReference type="InterPro" id="IPR001810">
    <property type="entry name" value="F-box_dom"/>
</dbReference>
<sequence length="692" mass="79614">MDTDCAPPEITNISVDNNNTSRSVTPDSVSLNSNYNDLHWYYIPDSILLSIFQYLTPKEIVNAGLVCTSWNRISQDELLWKKLFYKTYKIEPSVGIMPGKSSWFDEFKRLTYHTPLLETEVLLEHSHQVLHVSFSHNGKMFATCSKDGYILVWNSSYPAAIKYQHDMKMFSWKYTQFSQFNSSDTLLLVSGVHFGTLHSTSGEIAVFKLAPGFELQCRVVNKPYDIFGTWYSERHLLSGDLNWLAHLVSSSVLWLNKANQESASEHVPIMNQLYKFYNSNAASIRSVMVANCLCPELNTTQQINDQPSTSSSSSNKDERGNPMSHRDIYSSSPSDDQPQEEPDILHHASSRLQYTTLEGGFMNWKRLGDGFEYASPIRYNQEYRQVEMEKGTIDDEIDNEENELNSEEIEEEEKNEDEKEDDEEEEDEDEEEVDDLVDNPEKFLIFTTGSQTYTPHQVGFKRIKPVNFPKRLEPGLSLRERLAEREREKQNSSLKQEPDYLDYNSVAGKFDKVDHLIDLHGHIIGMGLSPDDRYLYVNTRPWPRGYVITNPLQPPPIAQEIDIHVIDLVTLKEVGTMLRAHKAYTPNNECFFIFLDVCNEYVASGAEDKHGYLWDRHYGVCLAKFPHSDVVNAVAFNPHDPEMLVTTSDDYTVKVWRSRAAAKSLGLDENAYRRGLEVRKRRKYHQSNCSVD</sequence>
<dbReference type="CDD" id="cd22132">
    <property type="entry name" value="F-box_FBXW5"/>
    <property type="match status" value="1"/>
</dbReference>
<dbReference type="SUPFAM" id="SSF50978">
    <property type="entry name" value="WD40 repeat-like"/>
    <property type="match status" value="1"/>
</dbReference>
<dbReference type="SMART" id="SM00320">
    <property type="entry name" value="WD40"/>
    <property type="match status" value="3"/>
</dbReference>
<dbReference type="PROSITE" id="PS50082">
    <property type="entry name" value="WD_REPEATS_2"/>
    <property type="match status" value="2"/>
</dbReference>
<evidence type="ECO:0000256" key="2">
    <source>
        <dbReference type="SAM" id="MobiDB-lite"/>
    </source>
</evidence>
<dbReference type="PANTHER" id="PTHR20995">
    <property type="entry name" value="F-BOX/WD REPEAT-CONTAINING PROTEIN 5"/>
    <property type="match status" value="1"/>
</dbReference>
<feature type="compositionally biased region" description="Acidic residues" evidence="2">
    <location>
        <begin position="394"/>
        <end position="437"/>
    </location>
</feature>
<evidence type="ECO:0000256" key="1">
    <source>
        <dbReference type="PROSITE-ProRule" id="PRU00221"/>
    </source>
</evidence>
<dbReference type="GO" id="GO:0019005">
    <property type="term" value="C:SCF ubiquitin ligase complex"/>
    <property type="evidence" value="ECO:0007669"/>
    <property type="project" value="InterPro"/>
</dbReference>
<organism evidence="4 5">
    <name type="scientific">Aphidius gifuensis</name>
    <name type="common">Parasitoid wasp</name>
    <dbReference type="NCBI Taxonomy" id="684658"/>
    <lineage>
        <taxon>Eukaryota</taxon>
        <taxon>Metazoa</taxon>
        <taxon>Ecdysozoa</taxon>
        <taxon>Arthropoda</taxon>
        <taxon>Hexapoda</taxon>
        <taxon>Insecta</taxon>
        <taxon>Pterygota</taxon>
        <taxon>Neoptera</taxon>
        <taxon>Endopterygota</taxon>
        <taxon>Hymenoptera</taxon>
        <taxon>Apocrita</taxon>
        <taxon>Ichneumonoidea</taxon>
        <taxon>Braconidae</taxon>
        <taxon>Aphidiinae</taxon>
        <taxon>Aphidius</taxon>
    </lineage>
</organism>
<gene>
    <name evidence="4" type="ORF">HCN44_011408</name>
</gene>
<feature type="domain" description="F-box" evidence="3">
    <location>
        <begin position="37"/>
        <end position="83"/>
    </location>
</feature>
<protein>
    <recommendedName>
        <fullName evidence="3">F-box domain-containing protein</fullName>
    </recommendedName>
</protein>
<dbReference type="GO" id="GO:0016567">
    <property type="term" value="P:protein ubiquitination"/>
    <property type="evidence" value="ECO:0007669"/>
    <property type="project" value="InterPro"/>
</dbReference>
<dbReference type="Gene3D" id="2.130.10.10">
    <property type="entry name" value="YVTN repeat-like/Quinoprotein amine dehydrogenase"/>
    <property type="match status" value="2"/>
</dbReference>
<dbReference type="AlphaFoldDB" id="A0A835CRP2"/>
<dbReference type="Proteomes" id="UP000639338">
    <property type="component" value="Unassembled WGS sequence"/>
</dbReference>
<accession>A0A835CRP2</accession>
<feature type="repeat" description="WD" evidence="1">
    <location>
        <begin position="624"/>
        <end position="656"/>
    </location>
</feature>
<dbReference type="SUPFAM" id="SSF81383">
    <property type="entry name" value="F-box domain"/>
    <property type="match status" value="1"/>
</dbReference>
<evidence type="ECO:0000313" key="4">
    <source>
        <dbReference type="EMBL" id="KAF7994139.1"/>
    </source>
</evidence>
<dbReference type="SMART" id="SM00256">
    <property type="entry name" value="FBOX"/>
    <property type="match status" value="1"/>
</dbReference>
<proteinExistence type="predicted"/>
<keyword evidence="5" id="KW-1185">Reference proteome</keyword>
<dbReference type="InterPro" id="IPR042508">
    <property type="entry name" value="FBXW5"/>
</dbReference>
<dbReference type="Pfam" id="PF12937">
    <property type="entry name" value="F-box-like"/>
    <property type="match status" value="1"/>
</dbReference>
<dbReference type="Pfam" id="PF00400">
    <property type="entry name" value="WD40"/>
    <property type="match status" value="2"/>
</dbReference>
<dbReference type="InterPro" id="IPR001680">
    <property type="entry name" value="WD40_rpt"/>
</dbReference>
<dbReference type="Gene3D" id="1.20.1280.50">
    <property type="match status" value="1"/>
</dbReference>
<dbReference type="EMBL" id="JACMRX010000003">
    <property type="protein sequence ID" value="KAF7994139.1"/>
    <property type="molecule type" value="Genomic_DNA"/>
</dbReference>
<dbReference type="PROSITE" id="PS50181">
    <property type="entry name" value="FBOX"/>
    <property type="match status" value="1"/>
</dbReference>
<feature type="repeat" description="WD" evidence="1">
    <location>
        <begin position="122"/>
        <end position="154"/>
    </location>
</feature>
<dbReference type="PANTHER" id="PTHR20995:SF17">
    <property type="entry name" value="F-BOX_WD REPEAT-CONTAINING PROTEIN 5"/>
    <property type="match status" value="1"/>
</dbReference>
<feature type="region of interest" description="Disordered" evidence="2">
    <location>
        <begin position="301"/>
        <end position="342"/>
    </location>
</feature>
<feature type="region of interest" description="Disordered" evidence="2">
    <location>
        <begin position="389"/>
        <end position="437"/>
    </location>
</feature>
<dbReference type="InterPro" id="IPR036047">
    <property type="entry name" value="F-box-like_dom_sf"/>
</dbReference>
<keyword evidence="1" id="KW-0853">WD repeat</keyword>
<feature type="compositionally biased region" description="Basic and acidic residues" evidence="2">
    <location>
        <begin position="315"/>
        <end position="328"/>
    </location>
</feature>
<evidence type="ECO:0000313" key="5">
    <source>
        <dbReference type="Proteomes" id="UP000639338"/>
    </source>
</evidence>
<dbReference type="InterPro" id="IPR015943">
    <property type="entry name" value="WD40/YVTN_repeat-like_dom_sf"/>
</dbReference>
<dbReference type="InterPro" id="IPR036322">
    <property type="entry name" value="WD40_repeat_dom_sf"/>
</dbReference>
<dbReference type="PROSITE" id="PS50294">
    <property type="entry name" value="WD_REPEATS_REGION"/>
    <property type="match status" value="2"/>
</dbReference>
<dbReference type="OrthoDB" id="192402at2759"/>
<comment type="caution">
    <text evidence="4">The sequence shown here is derived from an EMBL/GenBank/DDBJ whole genome shotgun (WGS) entry which is preliminary data.</text>
</comment>
<dbReference type="GO" id="GO:0080008">
    <property type="term" value="C:Cul4-RING E3 ubiquitin ligase complex"/>
    <property type="evidence" value="ECO:0007669"/>
    <property type="project" value="InterPro"/>
</dbReference>
<evidence type="ECO:0000259" key="3">
    <source>
        <dbReference type="PROSITE" id="PS50181"/>
    </source>
</evidence>
<name>A0A835CRP2_APHGI</name>